<dbReference type="GeneID" id="28826552"/>
<dbReference type="InterPro" id="IPR012967">
    <property type="entry name" value="COMT_dimerisation"/>
</dbReference>
<feature type="domain" description="O-methyltransferase dimerisation" evidence="6">
    <location>
        <begin position="57"/>
        <end position="130"/>
    </location>
</feature>
<dbReference type="Gene3D" id="1.10.10.10">
    <property type="entry name" value="Winged helix-like DNA-binding domain superfamily/Winged helix DNA-binding domain"/>
    <property type="match status" value="1"/>
</dbReference>
<evidence type="ECO:0000259" key="6">
    <source>
        <dbReference type="Pfam" id="PF08100"/>
    </source>
</evidence>
<reference evidence="7 8" key="1">
    <citation type="submission" date="2015-10" db="EMBL/GenBank/DDBJ databases">
        <title>Full genome of DAOMC 229536 Phialocephala scopiformis, a fungal endophyte of spruce producing the potent anti-insectan compound rugulosin.</title>
        <authorList>
            <consortium name="DOE Joint Genome Institute"/>
            <person name="Walker A.K."/>
            <person name="Frasz S.L."/>
            <person name="Seifert K.A."/>
            <person name="Miller J.D."/>
            <person name="Mondo S.J."/>
            <person name="Labutti K."/>
            <person name="Lipzen A."/>
            <person name="Dockter R."/>
            <person name="Kennedy M."/>
            <person name="Grigoriev I.V."/>
            <person name="Spatafora J.W."/>
        </authorList>
    </citation>
    <scope>NUCLEOTIDE SEQUENCE [LARGE SCALE GENOMIC DNA]</scope>
    <source>
        <strain evidence="7 8">CBS 120377</strain>
    </source>
</reference>
<dbReference type="Gene3D" id="3.40.50.150">
    <property type="entry name" value="Vaccinia Virus protein VP39"/>
    <property type="match status" value="1"/>
</dbReference>
<dbReference type="PROSITE" id="PS51683">
    <property type="entry name" value="SAM_OMT_II"/>
    <property type="match status" value="1"/>
</dbReference>
<evidence type="ECO:0000256" key="1">
    <source>
        <dbReference type="ARBA" id="ARBA00022603"/>
    </source>
</evidence>
<accession>A0A194XFJ6</accession>
<keyword evidence="8" id="KW-1185">Reference proteome</keyword>
<name>A0A194XFJ6_MOLSC</name>
<gene>
    <name evidence="7" type="ORF">LY89DRAFT_696323</name>
</gene>
<dbReference type="InterPro" id="IPR001077">
    <property type="entry name" value="COMT_C"/>
</dbReference>
<keyword evidence="1" id="KW-0489">Methyltransferase</keyword>
<feature type="domain" description="O-methyltransferase C-terminal" evidence="5">
    <location>
        <begin position="229"/>
        <end position="378"/>
    </location>
</feature>
<dbReference type="InterPro" id="IPR029063">
    <property type="entry name" value="SAM-dependent_MTases_sf"/>
</dbReference>
<organism evidence="7 8">
    <name type="scientific">Mollisia scopiformis</name>
    <name type="common">Conifer needle endophyte fungus</name>
    <name type="synonym">Phialocephala scopiformis</name>
    <dbReference type="NCBI Taxonomy" id="149040"/>
    <lineage>
        <taxon>Eukaryota</taxon>
        <taxon>Fungi</taxon>
        <taxon>Dikarya</taxon>
        <taxon>Ascomycota</taxon>
        <taxon>Pezizomycotina</taxon>
        <taxon>Leotiomycetes</taxon>
        <taxon>Helotiales</taxon>
        <taxon>Mollisiaceae</taxon>
        <taxon>Mollisia</taxon>
    </lineage>
</organism>
<dbReference type="Proteomes" id="UP000070700">
    <property type="component" value="Unassembled WGS sequence"/>
</dbReference>
<evidence type="ECO:0000313" key="7">
    <source>
        <dbReference type="EMBL" id="KUJ18938.1"/>
    </source>
</evidence>
<dbReference type="InterPro" id="IPR036390">
    <property type="entry name" value="WH_DNA-bd_sf"/>
</dbReference>
<dbReference type="AlphaFoldDB" id="A0A194XFJ6"/>
<evidence type="ECO:0000259" key="5">
    <source>
        <dbReference type="Pfam" id="PF00891"/>
    </source>
</evidence>
<dbReference type="EMBL" id="KQ947412">
    <property type="protein sequence ID" value="KUJ18938.1"/>
    <property type="molecule type" value="Genomic_DNA"/>
</dbReference>
<protein>
    <submittedName>
        <fullName evidence="7">O-methyltransferas-like protein</fullName>
    </submittedName>
</protein>
<feature type="active site" description="Proton acceptor" evidence="4">
    <location>
        <position position="307"/>
    </location>
</feature>
<sequence length="399" mass="44792">MSTNGELVASIEALLAEAKSYNEEQPDRVVRAKMLGMVEALHYRLESPAEAMFRQLTNYSETSAVRTLRQMGVLDKIPRQEPITAKQLAIVTGKNEEVLSRLMRILTSTGILKSHGADTFSHTPLSLAYLDTPEVEFWDLCVDEIAPVAYSLPGYMTTHKPDSILNPRLSPYSWANNSEGKVFYEVLLDHPDRLKRFNTAMTTQENALPVLGMFPFASLLDKSADHDRPFIVDVAGGKGQSLLQIKKELEAAGGDMGRGRVILQDRKAVLDAVPDEQLLGIEKMIIDFFEPQPVKNAQIYYLRRIMHNWQDAECLTILHNIASAMAPDSRLLIGEMVVPEKPEGVDKTVYWMDLCMLIIGGKERSQKEFSELLDSAGLRLVKIWRQMVGSQTVIECLLK</sequence>
<keyword evidence="2" id="KW-0808">Transferase</keyword>
<proteinExistence type="predicted"/>
<evidence type="ECO:0000313" key="8">
    <source>
        <dbReference type="Proteomes" id="UP000070700"/>
    </source>
</evidence>
<evidence type="ECO:0000256" key="2">
    <source>
        <dbReference type="ARBA" id="ARBA00022679"/>
    </source>
</evidence>
<dbReference type="PIRSF" id="PIRSF005739">
    <property type="entry name" value="O-mtase"/>
    <property type="match status" value="1"/>
</dbReference>
<dbReference type="KEGG" id="psco:LY89DRAFT_696323"/>
<dbReference type="GO" id="GO:0008171">
    <property type="term" value="F:O-methyltransferase activity"/>
    <property type="evidence" value="ECO:0007669"/>
    <property type="project" value="InterPro"/>
</dbReference>
<evidence type="ECO:0000256" key="4">
    <source>
        <dbReference type="PIRSR" id="PIRSR005739-1"/>
    </source>
</evidence>
<dbReference type="Pfam" id="PF00891">
    <property type="entry name" value="Methyltransf_2"/>
    <property type="match status" value="1"/>
</dbReference>
<keyword evidence="3" id="KW-0949">S-adenosyl-L-methionine</keyword>
<dbReference type="OrthoDB" id="1535081at2759"/>
<evidence type="ECO:0000256" key="3">
    <source>
        <dbReference type="ARBA" id="ARBA00022691"/>
    </source>
</evidence>
<dbReference type="PANTHER" id="PTHR43712">
    <property type="entry name" value="PUTATIVE (AFU_ORTHOLOGUE AFUA_4G14580)-RELATED"/>
    <property type="match status" value="1"/>
</dbReference>
<dbReference type="Pfam" id="PF08100">
    <property type="entry name" value="Dimerisation"/>
    <property type="match status" value="1"/>
</dbReference>
<dbReference type="RefSeq" id="XP_018073293.1">
    <property type="nucleotide sequence ID" value="XM_018216826.1"/>
</dbReference>
<dbReference type="InParanoid" id="A0A194XFJ6"/>
<dbReference type="SUPFAM" id="SSF53335">
    <property type="entry name" value="S-adenosyl-L-methionine-dependent methyltransferases"/>
    <property type="match status" value="1"/>
</dbReference>
<dbReference type="InterPro" id="IPR036388">
    <property type="entry name" value="WH-like_DNA-bd_sf"/>
</dbReference>
<dbReference type="SUPFAM" id="SSF46785">
    <property type="entry name" value="Winged helix' DNA-binding domain"/>
    <property type="match status" value="1"/>
</dbReference>
<dbReference type="GO" id="GO:0046983">
    <property type="term" value="F:protein dimerization activity"/>
    <property type="evidence" value="ECO:0007669"/>
    <property type="project" value="InterPro"/>
</dbReference>
<dbReference type="GO" id="GO:0032259">
    <property type="term" value="P:methylation"/>
    <property type="evidence" value="ECO:0007669"/>
    <property type="project" value="UniProtKB-KW"/>
</dbReference>
<dbReference type="InterPro" id="IPR016461">
    <property type="entry name" value="COMT-like"/>
</dbReference>
<dbReference type="PANTHER" id="PTHR43712:SF1">
    <property type="entry name" value="HYPOTHETICAL O-METHYLTRANSFERASE (EUROFUNG)-RELATED"/>
    <property type="match status" value="1"/>
</dbReference>